<accession>A0A231V443</accession>
<evidence type="ECO:0000313" key="2">
    <source>
        <dbReference type="Proteomes" id="UP000215405"/>
    </source>
</evidence>
<dbReference type="AlphaFoldDB" id="A0A231V443"/>
<gene>
    <name evidence="1" type="ORF">B7H23_06405</name>
</gene>
<dbReference type="InterPro" id="IPR029032">
    <property type="entry name" value="AhpD-like"/>
</dbReference>
<proteinExistence type="predicted"/>
<organism evidence="1 2">
    <name type="scientific">Notoacmeibacter marinus</name>
    <dbReference type="NCBI Taxonomy" id="1876515"/>
    <lineage>
        <taxon>Bacteria</taxon>
        <taxon>Pseudomonadati</taxon>
        <taxon>Pseudomonadota</taxon>
        <taxon>Alphaproteobacteria</taxon>
        <taxon>Hyphomicrobiales</taxon>
        <taxon>Notoacmeibacteraceae</taxon>
        <taxon>Notoacmeibacter</taxon>
    </lineage>
</organism>
<dbReference type="SUPFAM" id="SSF69118">
    <property type="entry name" value="AhpD-like"/>
    <property type="match status" value="1"/>
</dbReference>
<reference evidence="2" key="1">
    <citation type="journal article" date="2017" name="Int. J. Syst. Evol. Microbiol.">
        <title>Notoacmeibacter marinus gen. nov., sp. nov., isolated from the gut of a limpet and proposal of Notoacmeibacteraceae fam. nov. in the order Rhizobiales of the class Alphaproteobacteria.</title>
        <authorList>
            <person name="Huang Z."/>
            <person name="Guo F."/>
            <person name="Lai Q."/>
        </authorList>
    </citation>
    <scope>NUCLEOTIDE SEQUENCE [LARGE SCALE GENOMIC DNA]</scope>
    <source>
        <strain evidence="2">XMTR2A4</strain>
    </source>
</reference>
<evidence type="ECO:0000313" key="1">
    <source>
        <dbReference type="EMBL" id="OXT02962.1"/>
    </source>
</evidence>
<sequence length="174" mass="19290">MLALSMIRRGEKRLGVTLDYVREIAKTDFGLLMRYNRLFGFLDPNRHAPKDAYHVARIRGACVEVEINLARQSGMDDATIDRALTGQHLTPDLQWVCRLADATVRDRTDDTEAREAVRAAYGDPGLIELAYAMNGAAILPGIKRALGYATACNIETMRRLAKAQTATRTEPAAQ</sequence>
<dbReference type="EMBL" id="NBYO01000001">
    <property type="protein sequence ID" value="OXT02962.1"/>
    <property type="molecule type" value="Genomic_DNA"/>
</dbReference>
<protein>
    <submittedName>
        <fullName evidence="1">Uncharacterized protein</fullName>
    </submittedName>
</protein>
<keyword evidence="2" id="KW-1185">Reference proteome</keyword>
<dbReference type="Proteomes" id="UP000215405">
    <property type="component" value="Unassembled WGS sequence"/>
</dbReference>
<comment type="caution">
    <text evidence="1">The sequence shown here is derived from an EMBL/GenBank/DDBJ whole genome shotgun (WGS) entry which is preliminary data.</text>
</comment>
<name>A0A231V443_9HYPH</name>
<dbReference type="Gene3D" id="1.20.1290.10">
    <property type="entry name" value="AhpD-like"/>
    <property type="match status" value="1"/>
</dbReference>